<sequence>MQFLAEGTEDDGETPALRRAARSNDWAGTGLRDRPGFLIRRLHQIHTALFMQECAGEGITPVQYSVLTALDQMGPSEQIAISRAVGLDRTSTADVMQRLEKRKMIRRRTSPKDRRSKIATLTEVGEAVLARIDAAASAAHTRTLEPLDPEQRRALMQAMRRIVDTYPDLERKSF</sequence>
<dbReference type="AlphaFoldDB" id="A0A8J7D039"/>
<proteinExistence type="predicted"/>
<dbReference type="PANTHER" id="PTHR33164:SF95">
    <property type="entry name" value="TRANSCRIPTIONAL REGULATOR"/>
    <property type="match status" value="1"/>
</dbReference>
<dbReference type="PANTHER" id="PTHR33164">
    <property type="entry name" value="TRANSCRIPTIONAL REGULATOR, MARR FAMILY"/>
    <property type="match status" value="1"/>
</dbReference>
<dbReference type="GO" id="GO:0003700">
    <property type="term" value="F:DNA-binding transcription factor activity"/>
    <property type="evidence" value="ECO:0007669"/>
    <property type="project" value="InterPro"/>
</dbReference>
<dbReference type="InterPro" id="IPR000835">
    <property type="entry name" value="HTH_MarR-typ"/>
</dbReference>
<dbReference type="InterPro" id="IPR039422">
    <property type="entry name" value="MarR/SlyA-like"/>
</dbReference>
<dbReference type="Pfam" id="PF01047">
    <property type="entry name" value="MarR"/>
    <property type="match status" value="1"/>
</dbReference>
<dbReference type="SUPFAM" id="SSF46785">
    <property type="entry name" value="Winged helix' DNA-binding domain"/>
    <property type="match status" value="1"/>
</dbReference>
<dbReference type="Gene3D" id="1.10.10.10">
    <property type="entry name" value="Winged helix-like DNA-binding domain superfamily/Winged helix DNA-binding domain"/>
    <property type="match status" value="1"/>
</dbReference>
<reference evidence="2" key="1">
    <citation type="submission" date="2020-09" db="EMBL/GenBank/DDBJ databases">
        <title>A novel bacterium of genus Mangrovicoccus, isolated from South China Sea.</title>
        <authorList>
            <person name="Huang H."/>
            <person name="Mo K."/>
            <person name="Hu Y."/>
        </authorList>
    </citation>
    <scope>NUCLEOTIDE SEQUENCE</scope>
    <source>
        <strain evidence="2">HB182678</strain>
    </source>
</reference>
<organism evidence="2 3">
    <name type="scientific">Mangrovicoccus algicola</name>
    <dbReference type="NCBI Taxonomy" id="2771008"/>
    <lineage>
        <taxon>Bacteria</taxon>
        <taxon>Pseudomonadati</taxon>
        <taxon>Pseudomonadota</taxon>
        <taxon>Alphaproteobacteria</taxon>
        <taxon>Rhodobacterales</taxon>
        <taxon>Paracoccaceae</taxon>
        <taxon>Mangrovicoccus</taxon>
    </lineage>
</organism>
<protein>
    <submittedName>
        <fullName evidence="2">Winged helix-turn-helix transcriptional regulator</fullName>
    </submittedName>
</protein>
<dbReference type="InterPro" id="IPR036388">
    <property type="entry name" value="WH-like_DNA-bd_sf"/>
</dbReference>
<evidence type="ECO:0000313" key="2">
    <source>
        <dbReference type="EMBL" id="MBE3638908.1"/>
    </source>
</evidence>
<comment type="caution">
    <text evidence="2">The sequence shown here is derived from an EMBL/GenBank/DDBJ whole genome shotgun (WGS) entry which is preliminary data.</text>
</comment>
<dbReference type="SMART" id="SM00347">
    <property type="entry name" value="HTH_MARR"/>
    <property type="match status" value="1"/>
</dbReference>
<dbReference type="Proteomes" id="UP000609121">
    <property type="component" value="Unassembled WGS sequence"/>
</dbReference>
<keyword evidence="3" id="KW-1185">Reference proteome</keyword>
<dbReference type="GO" id="GO:0006950">
    <property type="term" value="P:response to stress"/>
    <property type="evidence" value="ECO:0007669"/>
    <property type="project" value="TreeGrafter"/>
</dbReference>
<dbReference type="InterPro" id="IPR036390">
    <property type="entry name" value="WH_DNA-bd_sf"/>
</dbReference>
<dbReference type="PROSITE" id="PS50995">
    <property type="entry name" value="HTH_MARR_2"/>
    <property type="match status" value="1"/>
</dbReference>
<dbReference type="EMBL" id="JACVXA010000034">
    <property type="protein sequence ID" value="MBE3638908.1"/>
    <property type="molecule type" value="Genomic_DNA"/>
</dbReference>
<accession>A0A8J7D039</accession>
<evidence type="ECO:0000313" key="3">
    <source>
        <dbReference type="Proteomes" id="UP000609121"/>
    </source>
</evidence>
<feature type="domain" description="HTH marR-type" evidence="1">
    <location>
        <begin position="35"/>
        <end position="164"/>
    </location>
</feature>
<dbReference type="PRINTS" id="PR00598">
    <property type="entry name" value="HTHMARR"/>
</dbReference>
<evidence type="ECO:0000259" key="1">
    <source>
        <dbReference type="PROSITE" id="PS50995"/>
    </source>
</evidence>
<name>A0A8J7D039_9RHOB</name>
<gene>
    <name evidence="2" type="ORF">ICN82_11910</name>
</gene>